<dbReference type="InterPro" id="IPR038274">
    <property type="entry name" value="Atg6/Beclin_C_sf"/>
</dbReference>
<dbReference type="GO" id="GO:0034271">
    <property type="term" value="C:phosphatidylinositol 3-kinase complex, class III, type I"/>
    <property type="evidence" value="ECO:0007669"/>
    <property type="project" value="TreeGrafter"/>
</dbReference>
<dbReference type="GO" id="GO:0006995">
    <property type="term" value="P:cellular response to nitrogen starvation"/>
    <property type="evidence" value="ECO:0007669"/>
    <property type="project" value="TreeGrafter"/>
</dbReference>
<dbReference type="InterPro" id="IPR007243">
    <property type="entry name" value="Atg6/Beclin"/>
</dbReference>
<dbReference type="PANTHER" id="PTHR12768:SF4">
    <property type="entry name" value="BECLIN-1"/>
    <property type="match status" value="1"/>
</dbReference>
<feature type="coiled-coil region" evidence="1">
    <location>
        <begin position="146"/>
        <end position="235"/>
    </location>
</feature>
<comment type="caution">
    <text evidence="4">The sequence shown here is derived from an EMBL/GenBank/DDBJ whole genome shotgun (WGS) entry which is preliminary data.</text>
</comment>
<gene>
    <name evidence="4" type="primary">ATG6_1</name>
    <name evidence="4" type="ORF">CFP56_026265</name>
</gene>
<keyword evidence="1" id="KW-0175">Coiled coil</keyword>
<evidence type="ECO:0000259" key="3">
    <source>
        <dbReference type="Pfam" id="PF17675"/>
    </source>
</evidence>
<keyword evidence="5" id="KW-1185">Reference proteome</keyword>
<accession>A0AAW0K0C2</accession>
<dbReference type="InterPro" id="IPR041691">
    <property type="entry name" value="Atg6/beclin_CC"/>
</dbReference>
<proteinExistence type="predicted"/>
<dbReference type="Gene3D" id="1.10.418.40">
    <property type="entry name" value="Autophagy protein 6/Beclin 1"/>
    <property type="match status" value="1"/>
</dbReference>
<dbReference type="PANTHER" id="PTHR12768">
    <property type="entry name" value="BECLIN 1"/>
    <property type="match status" value="1"/>
</dbReference>
<evidence type="ECO:0000256" key="2">
    <source>
        <dbReference type="SAM" id="MobiDB-lite"/>
    </source>
</evidence>
<sequence length="309" mass="35214">MGDKSRSLPVDPNLPRWVCQNCRHSLCVVGVDSYADKFFNDYSSRSGMQGSSIHGANSVLGSTRMDNSFVVLSKQKPQQQLQGIPPRPRAGAGPVQPDISQPGKTMEESFVVVYNTITMLKRAFEIATTQTQVEQPLCLECMRVLSDKLDKEVEDVNRDIEAYEACLRRLEGEPRDVLSEADFLKEKLKIEEEERKLEAAIEETEKQNAEVNAELKELELKSGRFKELEERLEERDAVLAKIEVSQAHLELLKRTNVLNDAFPICQEGEFGTLTIFDLDDFLKFRYRIKIIPMGSYPRIMDSNNNTYEL</sequence>
<dbReference type="GO" id="GO:0045324">
    <property type="term" value="P:late endosome to vacuole transport"/>
    <property type="evidence" value="ECO:0007669"/>
    <property type="project" value="TreeGrafter"/>
</dbReference>
<name>A0AAW0K0C2_QUESU</name>
<dbReference type="AlphaFoldDB" id="A0AAW0K0C2"/>
<reference evidence="4 5" key="1">
    <citation type="journal article" date="2018" name="Sci. Data">
        <title>The draft genome sequence of cork oak.</title>
        <authorList>
            <person name="Ramos A.M."/>
            <person name="Usie A."/>
            <person name="Barbosa P."/>
            <person name="Barros P.M."/>
            <person name="Capote T."/>
            <person name="Chaves I."/>
            <person name="Simoes F."/>
            <person name="Abreu I."/>
            <person name="Carrasquinho I."/>
            <person name="Faro C."/>
            <person name="Guimaraes J.B."/>
            <person name="Mendonca D."/>
            <person name="Nobrega F."/>
            <person name="Rodrigues L."/>
            <person name="Saibo N.J.M."/>
            <person name="Varela M.C."/>
            <person name="Egas C."/>
            <person name="Matos J."/>
            <person name="Miguel C.M."/>
            <person name="Oliveira M.M."/>
            <person name="Ricardo C.P."/>
            <person name="Goncalves S."/>
        </authorList>
    </citation>
    <scope>NUCLEOTIDE SEQUENCE [LARGE SCALE GENOMIC DNA]</scope>
    <source>
        <strain evidence="5">cv. HL8</strain>
    </source>
</reference>
<evidence type="ECO:0000256" key="1">
    <source>
        <dbReference type="SAM" id="Coils"/>
    </source>
</evidence>
<dbReference type="GO" id="GO:0043548">
    <property type="term" value="F:phosphatidylinositol 3-kinase binding"/>
    <property type="evidence" value="ECO:0007669"/>
    <property type="project" value="TreeGrafter"/>
</dbReference>
<dbReference type="Proteomes" id="UP000237347">
    <property type="component" value="Unassembled WGS sequence"/>
</dbReference>
<organism evidence="4 5">
    <name type="scientific">Quercus suber</name>
    <name type="common">Cork oak</name>
    <dbReference type="NCBI Taxonomy" id="58331"/>
    <lineage>
        <taxon>Eukaryota</taxon>
        <taxon>Viridiplantae</taxon>
        <taxon>Streptophyta</taxon>
        <taxon>Embryophyta</taxon>
        <taxon>Tracheophyta</taxon>
        <taxon>Spermatophyta</taxon>
        <taxon>Magnoliopsida</taxon>
        <taxon>eudicotyledons</taxon>
        <taxon>Gunneridae</taxon>
        <taxon>Pentapetalae</taxon>
        <taxon>rosids</taxon>
        <taxon>fabids</taxon>
        <taxon>Fagales</taxon>
        <taxon>Fagaceae</taxon>
        <taxon>Quercus</taxon>
    </lineage>
</organism>
<feature type="region of interest" description="Disordered" evidence="2">
    <location>
        <begin position="77"/>
        <end position="101"/>
    </location>
</feature>
<evidence type="ECO:0000313" key="4">
    <source>
        <dbReference type="EMBL" id="KAK7832593.1"/>
    </source>
</evidence>
<feature type="domain" description="Atg6/beclin coiled-coil" evidence="3">
    <location>
        <begin position="136"/>
        <end position="232"/>
    </location>
</feature>
<dbReference type="EMBL" id="PKMF04000421">
    <property type="protein sequence ID" value="KAK7832593.1"/>
    <property type="molecule type" value="Genomic_DNA"/>
</dbReference>
<protein>
    <submittedName>
        <fullName evidence="4">Beclin-1-like protein</fullName>
    </submittedName>
</protein>
<dbReference type="GO" id="GO:0000045">
    <property type="term" value="P:autophagosome assembly"/>
    <property type="evidence" value="ECO:0007669"/>
    <property type="project" value="TreeGrafter"/>
</dbReference>
<dbReference type="GO" id="GO:0000423">
    <property type="term" value="P:mitophagy"/>
    <property type="evidence" value="ECO:0007669"/>
    <property type="project" value="TreeGrafter"/>
</dbReference>
<dbReference type="GO" id="GO:0034272">
    <property type="term" value="C:phosphatidylinositol 3-kinase complex, class III, type II"/>
    <property type="evidence" value="ECO:0007669"/>
    <property type="project" value="TreeGrafter"/>
</dbReference>
<dbReference type="GO" id="GO:0000407">
    <property type="term" value="C:phagophore assembly site"/>
    <property type="evidence" value="ECO:0007669"/>
    <property type="project" value="TreeGrafter"/>
</dbReference>
<dbReference type="GO" id="GO:0030674">
    <property type="term" value="F:protein-macromolecule adaptor activity"/>
    <property type="evidence" value="ECO:0007669"/>
    <property type="project" value="TreeGrafter"/>
</dbReference>
<dbReference type="Pfam" id="PF17675">
    <property type="entry name" value="APG6_N"/>
    <property type="match status" value="1"/>
</dbReference>
<evidence type="ECO:0000313" key="5">
    <source>
        <dbReference type="Proteomes" id="UP000237347"/>
    </source>
</evidence>